<dbReference type="InterPro" id="IPR029000">
    <property type="entry name" value="Cyclophilin-like_dom_sf"/>
</dbReference>
<dbReference type="Pfam" id="PF02682">
    <property type="entry name" value="CT_C_D"/>
    <property type="match status" value="1"/>
</dbReference>
<comment type="caution">
    <text evidence="5">The sequence shown here is derived from an EMBL/GenBank/DDBJ whole genome shotgun (WGS) entry which is preliminary data.</text>
</comment>
<dbReference type="EMBL" id="SORI01000002">
    <property type="protein sequence ID" value="TDY63241.1"/>
    <property type="molecule type" value="Genomic_DNA"/>
</dbReference>
<dbReference type="Proteomes" id="UP000295066">
    <property type="component" value="Unassembled WGS sequence"/>
</dbReference>
<dbReference type="AlphaFoldDB" id="A0A4V3HH27"/>
<accession>A0A4V3HH27</accession>
<dbReference type="NCBIfam" id="TIGR00370">
    <property type="entry name" value="5-oxoprolinase subunit PxpB"/>
    <property type="match status" value="1"/>
</dbReference>
<keyword evidence="3" id="KW-0067">ATP-binding</keyword>
<dbReference type="Gene3D" id="2.40.100.10">
    <property type="entry name" value="Cyclophilin-like"/>
    <property type="match status" value="1"/>
</dbReference>
<organism evidence="5 6">
    <name type="scientific">Aminivibrio pyruvatiphilus</name>
    <dbReference type="NCBI Taxonomy" id="1005740"/>
    <lineage>
        <taxon>Bacteria</taxon>
        <taxon>Thermotogati</taxon>
        <taxon>Synergistota</taxon>
        <taxon>Synergistia</taxon>
        <taxon>Synergistales</taxon>
        <taxon>Aminobacteriaceae</taxon>
        <taxon>Aminivibrio</taxon>
    </lineage>
</organism>
<evidence type="ECO:0000313" key="5">
    <source>
        <dbReference type="EMBL" id="TDY63241.1"/>
    </source>
</evidence>
<evidence type="ECO:0000259" key="4">
    <source>
        <dbReference type="SMART" id="SM00796"/>
    </source>
</evidence>
<dbReference type="GO" id="GO:0016787">
    <property type="term" value="F:hydrolase activity"/>
    <property type="evidence" value="ECO:0007669"/>
    <property type="project" value="UniProtKB-KW"/>
</dbReference>
<feature type="domain" description="Carboxyltransferase" evidence="4">
    <location>
        <begin position="7"/>
        <end position="209"/>
    </location>
</feature>
<keyword evidence="2" id="KW-0378">Hydrolase</keyword>
<sequence length="249" mass="27504">MEERKYPRILTAGDGCVVAEFGDSIDMEINTRAAALGSDVMRLGFPGVLDAVPTYRSLAVYFDPVTTDVKRLYSKLGELCRKEESAAGHEKRRTIVVPTLYGEEWGPDLGDVAKHTGFSPEEVVKRHSGLDCYCFMLGFTPGFPYLGGMDPALETPRLKNPREVIPAGAVAIGGKQTGIYSIASPGGWRLIGRTPMRLFDPDRDPPIFLEAGMWIRFRPIEKPEFDEIEAASEKGSYRPVILEEEEASS</sequence>
<keyword evidence="6" id="KW-1185">Reference proteome</keyword>
<keyword evidence="1" id="KW-0547">Nucleotide-binding</keyword>
<dbReference type="SUPFAM" id="SSF160467">
    <property type="entry name" value="PH0987 N-terminal domain-like"/>
    <property type="match status" value="1"/>
</dbReference>
<dbReference type="SUPFAM" id="SSF50891">
    <property type="entry name" value="Cyclophilin-like"/>
    <property type="match status" value="1"/>
</dbReference>
<dbReference type="InterPro" id="IPR003833">
    <property type="entry name" value="CT_C_D"/>
</dbReference>
<dbReference type="Gene3D" id="3.30.1360.40">
    <property type="match status" value="1"/>
</dbReference>
<dbReference type="PANTHER" id="PTHR34698:SF2">
    <property type="entry name" value="5-OXOPROLINASE SUBUNIT B"/>
    <property type="match status" value="1"/>
</dbReference>
<evidence type="ECO:0000313" key="6">
    <source>
        <dbReference type="Proteomes" id="UP000295066"/>
    </source>
</evidence>
<name>A0A4V3HH27_9BACT</name>
<proteinExistence type="predicted"/>
<dbReference type="GO" id="GO:0005524">
    <property type="term" value="F:ATP binding"/>
    <property type="evidence" value="ECO:0007669"/>
    <property type="project" value="UniProtKB-KW"/>
</dbReference>
<dbReference type="RefSeq" id="WP_243833815.1">
    <property type="nucleotide sequence ID" value="NZ_SORI01000002.1"/>
</dbReference>
<evidence type="ECO:0000256" key="3">
    <source>
        <dbReference type="ARBA" id="ARBA00022840"/>
    </source>
</evidence>
<dbReference type="PANTHER" id="PTHR34698">
    <property type="entry name" value="5-OXOPROLINASE SUBUNIT B"/>
    <property type="match status" value="1"/>
</dbReference>
<dbReference type="SMART" id="SM00796">
    <property type="entry name" value="AHS1"/>
    <property type="match status" value="1"/>
</dbReference>
<evidence type="ECO:0000256" key="1">
    <source>
        <dbReference type="ARBA" id="ARBA00022741"/>
    </source>
</evidence>
<gene>
    <name evidence="5" type="ORF">C8D99_102222</name>
</gene>
<dbReference type="InterPro" id="IPR010016">
    <property type="entry name" value="PxpB"/>
</dbReference>
<evidence type="ECO:0000256" key="2">
    <source>
        <dbReference type="ARBA" id="ARBA00022801"/>
    </source>
</evidence>
<protein>
    <submittedName>
        <fullName evidence="5">KipI family sensor histidine kinase inhibitor</fullName>
    </submittedName>
</protein>
<reference evidence="5 6" key="1">
    <citation type="submission" date="2019-03" db="EMBL/GenBank/DDBJ databases">
        <title>Genomic Encyclopedia of Type Strains, Phase IV (KMG-IV): sequencing the most valuable type-strain genomes for metagenomic binning, comparative biology and taxonomic classification.</title>
        <authorList>
            <person name="Goeker M."/>
        </authorList>
    </citation>
    <scope>NUCLEOTIDE SEQUENCE [LARGE SCALE GENOMIC DNA]</scope>
    <source>
        <strain evidence="5 6">DSM 25964</strain>
    </source>
</reference>